<feature type="domain" description="LTD" evidence="2">
    <location>
        <begin position="26"/>
        <end position="183"/>
    </location>
</feature>
<organism evidence="3 4">
    <name type="scientific">Paenibacillus foliorum</name>
    <dbReference type="NCBI Taxonomy" id="2654974"/>
    <lineage>
        <taxon>Bacteria</taxon>
        <taxon>Bacillati</taxon>
        <taxon>Bacillota</taxon>
        <taxon>Bacilli</taxon>
        <taxon>Bacillales</taxon>
        <taxon>Paenibacillaceae</taxon>
        <taxon>Paenibacillus</taxon>
    </lineage>
</organism>
<evidence type="ECO:0000313" key="3">
    <source>
        <dbReference type="EMBL" id="NOU94454.1"/>
    </source>
</evidence>
<feature type="domain" description="LTD" evidence="2">
    <location>
        <begin position="730"/>
        <end position="885"/>
    </location>
</feature>
<feature type="domain" description="LTD" evidence="2">
    <location>
        <begin position="248"/>
        <end position="410"/>
    </location>
</feature>
<dbReference type="Proteomes" id="UP000641588">
    <property type="component" value="Unassembled WGS sequence"/>
</dbReference>
<evidence type="ECO:0000313" key="4">
    <source>
        <dbReference type="Proteomes" id="UP000641588"/>
    </source>
</evidence>
<keyword evidence="4" id="KW-1185">Reference proteome</keyword>
<reference evidence="3" key="1">
    <citation type="submission" date="2019-10" db="EMBL/GenBank/DDBJ databases">
        <title>Description of Paenibacillus glebae sp. nov.</title>
        <authorList>
            <person name="Carlier A."/>
            <person name="Qi S."/>
        </authorList>
    </citation>
    <scope>NUCLEOTIDE SEQUENCE</scope>
    <source>
        <strain evidence="3">LMG 31456</strain>
    </source>
</reference>
<dbReference type="SUPFAM" id="SSF74853">
    <property type="entry name" value="Lamin A/C globular tail domain"/>
    <property type="match status" value="1"/>
</dbReference>
<name>A0A972GU10_9BACL</name>
<dbReference type="EMBL" id="WHOD01000056">
    <property type="protein sequence ID" value="NOU94454.1"/>
    <property type="molecule type" value="Genomic_DNA"/>
</dbReference>
<protein>
    <recommendedName>
        <fullName evidence="2">LTD domain-containing protein</fullName>
    </recommendedName>
</protein>
<sequence>MKHPIRNTVAVFMLLALLFSGYLFLPTPQTTQAAKTDRLLITEIVPAPKSKGEAFEYVELYNPTDSVVDLTGHKIYYYEDMKSMEPWTSTVTKWDIVAMDEISGGMTNMRIQPQSTKIVWLIKKGFKGTVQQFNEEYGTTLPNEQFVYVQLGGNEGLIDDEQRYAAIVGPGGDQVKDRISMAAYNVDAGVGKCKYAPRPGERPCDFVRKEGQSAESVTFFAPAKGLDPETKMMERRIPYSIHQKPTPGSILPARSDDGSSDVLLITEVVPAPKTDGENYEYIELYNPTSSEVNLQGHKIFYYEDASSKEPWTSNYTKWDIIPIDVIAGGKTDMVIRPKSTKIVWLIKGNFKGTVDGFNKEYGTSLNSDQFVFVKLGSGQSLSNDQQRLIAIAGPDGDPVKDRISMVTYNPEAGNAKCKYVAKANEAACDFIRKANSSTESVNYFYPAGGLESVSRMMERRETDSTHQIPTPGVVLLAQVSKEPANARTKGSVPDSVAATGGGGAASAQLLITEVVPAPKTDGEHYEYIELYNPTDSEVDLTGYKIYYYEDMSSKQPWTSKVVKWDITAMDNIAGGKTDMMIQPKGTKVVWLIKNNFDGTLQDFNKEYDSTLNSDQFVFIKLSGGQGLANDQQRFLAIVGPDGDQVKDRISMIAYNQEAGTGKCKYVAKAKEAVCDFTRKANKSTESVNYYFPADGLDPVSRMMEFRYLDSNHQLPTPGVILPTQQLINDSEINQAVDSLLITEVVAAPKTEAEIFEYIELYNNSDKPIDLTGYKIYYNYDITTDEPWTSKPVRWNITASDKVSGSKTDMVIQPGSTKIVWLLKKQYGEVFSTQDFNEEYGSELGSDRFVYVKLGENEGLFNDIRGYLSIVAPRGHQVKDRVSTAAYNVGAGTGKCKYVAKEGEVGCDFVRKSDEVQESVIYFYPENGLDPVTKLMGRGNAADSIHQKPTPGNVLPEQVPTGKTTE</sequence>
<dbReference type="Pfam" id="PF00932">
    <property type="entry name" value="LTD"/>
    <property type="match status" value="4"/>
</dbReference>
<proteinExistence type="predicted"/>
<dbReference type="InterPro" id="IPR036415">
    <property type="entry name" value="Lamin_tail_dom_sf"/>
</dbReference>
<evidence type="ECO:0000259" key="2">
    <source>
        <dbReference type="PROSITE" id="PS51841"/>
    </source>
</evidence>
<accession>A0A972GU10</accession>
<comment type="caution">
    <text evidence="3">The sequence shown here is derived from an EMBL/GenBank/DDBJ whole genome shotgun (WGS) entry which is preliminary data.</text>
</comment>
<dbReference type="PROSITE" id="PS51841">
    <property type="entry name" value="LTD"/>
    <property type="match status" value="4"/>
</dbReference>
<dbReference type="InterPro" id="IPR001322">
    <property type="entry name" value="Lamin_tail_dom"/>
</dbReference>
<gene>
    <name evidence="3" type="ORF">GC093_14685</name>
</gene>
<dbReference type="RefSeq" id="WP_171652673.1">
    <property type="nucleotide sequence ID" value="NZ_WHOD01000056.1"/>
</dbReference>
<evidence type="ECO:0000256" key="1">
    <source>
        <dbReference type="SAM" id="MobiDB-lite"/>
    </source>
</evidence>
<feature type="region of interest" description="Disordered" evidence="1">
    <location>
        <begin position="941"/>
        <end position="965"/>
    </location>
</feature>
<feature type="domain" description="LTD" evidence="2">
    <location>
        <begin position="499"/>
        <end position="653"/>
    </location>
</feature>
<dbReference type="AlphaFoldDB" id="A0A972GU10"/>